<dbReference type="EMBL" id="VIWX01000005">
    <property type="protein sequence ID" value="TWF93557.1"/>
    <property type="molecule type" value="Genomic_DNA"/>
</dbReference>
<sequence>MEMLVLMFVCGLAVATLVFWPLLNRANRKAAESQPTAPHGRHALGAASAPAAESEDATSKDIAPKDAETAGGEEKTDSEGDGEATQPVKIKAVAPAPREPVPMEMPELPTDIFDTRFRAKFNRSKRRLERIRAEIEKAS</sequence>
<feature type="region of interest" description="Disordered" evidence="1">
    <location>
        <begin position="29"/>
        <end position="107"/>
    </location>
</feature>
<gene>
    <name evidence="2" type="ORF">FHU35_15410</name>
</gene>
<dbReference type="Proteomes" id="UP000316184">
    <property type="component" value="Unassembled WGS sequence"/>
</dbReference>
<protein>
    <submittedName>
        <fullName evidence="2">Uncharacterized protein</fullName>
    </submittedName>
</protein>
<keyword evidence="3" id="KW-1185">Reference proteome</keyword>
<organism evidence="2 3">
    <name type="scientific">Saccharopolyspora dendranthemae</name>
    <dbReference type="NCBI Taxonomy" id="1181886"/>
    <lineage>
        <taxon>Bacteria</taxon>
        <taxon>Bacillati</taxon>
        <taxon>Actinomycetota</taxon>
        <taxon>Actinomycetes</taxon>
        <taxon>Pseudonocardiales</taxon>
        <taxon>Pseudonocardiaceae</taxon>
        <taxon>Saccharopolyspora</taxon>
    </lineage>
</organism>
<reference evidence="2 3" key="1">
    <citation type="submission" date="2019-06" db="EMBL/GenBank/DDBJ databases">
        <title>Sequencing the genomes of 1000 actinobacteria strains.</title>
        <authorList>
            <person name="Klenk H.-P."/>
        </authorList>
    </citation>
    <scope>NUCLEOTIDE SEQUENCE [LARGE SCALE GENOMIC DNA]</scope>
    <source>
        <strain evidence="2 3">DSM 46699</strain>
    </source>
</reference>
<proteinExistence type="predicted"/>
<accession>A0A561U2G1</accession>
<evidence type="ECO:0000256" key="1">
    <source>
        <dbReference type="SAM" id="MobiDB-lite"/>
    </source>
</evidence>
<feature type="compositionally biased region" description="Low complexity" evidence="1">
    <location>
        <begin position="43"/>
        <end position="52"/>
    </location>
</feature>
<dbReference type="RefSeq" id="WP_145743419.1">
    <property type="nucleotide sequence ID" value="NZ_VIWX01000005.1"/>
</dbReference>
<comment type="caution">
    <text evidence="2">The sequence shown here is derived from an EMBL/GenBank/DDBJ whole genome shotgun (WGS) entry which is preliminary data.</text>
</comment>
<dbReference type="OrthoDB" id="3694505at2"/>
<name>A0A561U2G1_9PSEU</name>
<evidence type="ECO:0000313" key="3">
    <source>
        <dbReference type="Proteomes" id="UP000316184"/>
    </source>
</evidence>
<dbReference type="AlphaFoldDB" id="A0A561U2G1"/>
<evidence type="ECO:0000313" key="2">
    <source>
        <dbReference type="EMBL" id="TWF93557.1"/>
    </source>
</evidence>
<feature type="compositionally biased region" description="Basic and acidic residues" evidence="1">
    <location>
        <begin position="57"/>
        <end position="78"/>
    </location>
</feature>